<sequence length="185" mass="20589">MSHKILVEAEERMKKAIESVRHEFSGVRTGKASPSLLDTVKVEAYGSSMSLVQVGSISAPEPRLLVVQPYDKGLIKAITKGINESNLGLHPQDDGQVVRIPIPSLTEERRKDLVKLISKFAEEGRVHIRAVRHDALKTVKDEEKEGTIPGDDAKHLQTDVQKLTDKYTGLIEEMIKKKTAEIMEV</sequence>
<protein>
    <recommendedName>
        <fullName evidence="5">Ribosome-recycling factor</fullName>
        <shortName evidence="5">RRF</shortName>
    </recommendedName>
    <alternativeName>
        <fullName evidence="5">Ribosome-releasing factor</fullName>
    </alternativeName>
</protein>
<dbReference type="Gene3D" id="1.10.132.20">
    <property type="entry name" value="Ribosome-recycling factor"/>
    <property type="match status" value="1"/>
</dbReference>
<comment type="function">
    <text evidence="5">Responsible for the release of ribosomes from messenger RNA at the termination of protein biosynthesis. May increase the efficiency of translation by recycling ribosomes from one round of translation to another.</text>
</comment>
<dbReference type="NCBIfam" id="TIGR00496">
    <property type="entry name" value="frr"/>
    <property type="match status" value="1"/>
</dbReference>
<dbReference type="CDD" id="cd00520">
    <property type="entry name" value="RRF"/>
    <property type="match status" value="1"/>
</dbReference>
<dbReference type="Pfam" id="PF01765">
    <property type="entry name" value="RRF"/>
    <property type="match status" value="1"/>
</dbReference>
<feature type="domain" description="Ribosome recycling factor" evidence="6">
    <location>
        <begin position="21"/>
        <end position="183"/>
    </location>
</feature>
<reference evidence="7" key="1">
    <citation type="submission" date="2020-07" db="EMBL/GenBank/DDBJ databases">
        <title>Huge and variable diversity of episymbiotic CPR bacteria and DPANN archaea in groundwater ecosystems.</title>
        <authorList>
            <person name="He C.Y."/>
            <person name="Keren R."/>
            <person name="Whittaker M."/>
            <person name="Farag I.F."/>
            <person name="Doudna J."/>
            <person name="Cate J.H.D."/>
            <person name="Banfield J.F."/>
        </authorList>
    </citation>
    <scope>NUCLEOTIDE SEQUENCE</scope>
    <source>
        <strain evidence="7">NC_groundwater_1813_Pr3_B-0.1um_71_17</strain>
    </source>
</reference>
<evidence type="ECO:0000256" key="1">
    <source>
        <dbReference type="ARBA" id="ARBA00004496"/>
    </source>
</evidence>
<keyword evidence="3 5" id="KW-0963">Cytoplasm</keyword>
<dbReference type="FunFam" id="3.30.1360.40:FF:000001">
    <property type="entry name" value="Ribosome-recycling factor"/>
    <property type="match status" value="1"/>
</dbReference>
<dbReference type="InterPro" id="IPR002661">
    <property type="entry name" value="Ribosome_recyc_fac"/>
</dbReference>
<dbReference type="EMBL" id="JACRIW010000038">
    <property type="protein sequence ID" value="MBI5168874.1"/>
    <property type="molecule type" value="Genomic_DNA"/>
</dbReference>
<proteinExistence type="inferred from homology"/>
<dbReference type="GO" id="GO:0005737">
    <property type="term" value="C:cytoplasm"/>
    <property type="evidence" value="ECO:0007669"/>
    <property type="project" value="UniProtKB-SubCell"/>
</dbReference>
<dbReference type="GO" id="GO:0006415">
    <property type="term" value="P:translational termination"/>
    <property type="evidence" value="ECO:0007669"/>
    <property type="project" value="UniProtKB-UniRule"/>
</dbReference>
<evidence type="ECO:0000259" key="6">
    <source>
        <dbReference type="Pfam" id="PF01765"/>
    </source>
</evidence>
<keyword evidence="4 5" id="KW-0648">Protein biosynthesis</keyword>
<evidence type="ECO:0000256" key="4">
    <source>
        <dbReference type="ARBA" id="ARBA00022917"/>
    </source>
</evidence>
<comment type="similarity">
    <text evidence="2 5">Belongs to the RRF family.</text>
</comment>
<evidence type="ECO:0000313" key="8">
    <source>
        <dbReference type="Proteomes" id="UP000696931"/>
    </source>
</evidence>
<dbReference type="InterPro" id="IPR023584">
    <property type="entry name" value="Ribosome_recyc_fac_dom"/>
</dbReference>
<evidence type="ECO:0000256" key="5">
    <source>
        <dbReference type="HAMAP-Rule" id="MF_00040"/>
    </source>
</evidence>
<evidence type="ECO:0000256" key="3">
    <source>
        <dbReference type="ARBA" id="ARBA00022490"/>
    </source>
</evidence>
<comment type="caution">
    <text evidence="7">The sequence shown here is derived from an EMBL/GenBank/DDBJ whole genome shotgun (WGS) entry which is preliminary data.</text>
</comment>
<organism evidence="7 8">
    <name type="scientific">Eiseniibacteriota bacterium</name>
    <dbReference type="NCBI Taxonomy" id="2212470"/>
    <lineage>
        <taxon>Bacteria</taxon>
        <taxon>Candidatus Eiseniibacteriota</taxon>
    </lineage>
</organism>
<dbReference type="AlphaFoldDB" id="A0A933SAS0"/>
<evidence type="ECO:0000313" key="7">
    <source>
        <dbReference type="EMBL" id="MBI5168874.1"/>
    </source>
</evidence>
<comment type="subcellular location">
    <subcellularLocation>
        <location evidence="1 5">Cytoplasm</location>
    </subcellularLocation>
</comment>
<dbReference type="InterPro" id="IPR036191">
    <property type="entry name" value="RRF_sf"/>
</dbReference>
<evidence type="ECO:0000256" key="2">
    <source>
        <dbReference type="ARBA" id="ARBA00005912"/>
    </source>
</evidence>
<gene>
    <name evidence="5 7" type="primary">frr</name>
    <name evidence="7" type="ORF">HZA61_05275</name>
</gene>
<name>A0A933SAS0_UNCEI</name>
<dbReference type="Gene3D" id="3.30.1360.40">
    <property type="match status" value="1"/>
</dbReference>
<accession>A0A933SAS0</accession>
<dbReference type="GO" id="GO:0043023">
    <property type="term" value="F:ribosomal large subunit binding"/>
    <property type="evidence" value="ECO:0007669"/>
    <property type="project" value="TreeGrafter"/>
</dbReference>
<dbReference type="FunFam" id="1.10.132.20:FF:000001">
    <property type="entry name" value="Ribosome-recycling factor"/>
    <property type="match status" value="1"/>
</dbReference>
<dbReference type="SUPFAM" id="SSF55194">
    <property type="entry name" value="Ribosome recycling factor, RRF"/>
    <property type="match status" value="1"/>
</dbReference>
<dbReference type="PANTHER" id="PTHR20982:SF3">
    <property type="entry name" value="MITOCHONDRIAL RIBOSOME RECYCLING FACTOR PSEUDO 1"/>
    <property type="match status" value="1"/>
</dbReference>
<dbReference type="Proteomes" id="UP000696931">
    <property type="component" value="Unassembled WGS sequence"/>
</dbReference>
<dbReference type="PANTHER" id="PTHR20982">
    <property type="entry name" value="RIBOSOME RECYCLING FACTOR"/>
    <property type="match status" value="1"/>
</dbReference>
<dbReference type="HAMAP" id="MF_00040">
    <property type="entry name" value="RRF"/>
    <property type="match status" value="1"/>
</dbReference>